<dbReference type="RefSeq" id="WP_046742210.1">
    <property type="nucleotide sequence ID" value="NZ_LBNQ01000032.1"/>
</dbReference>
<proteinExistence type="predicted"/>
<keyword evidence="5" id="KW-1185">Reference proteome</keyword>
<dbReference type="GO" id="GO:0000155">
    <property type="term" value="F:phosphorelay sensor kinase activity"/>
    <property type="evidence" value="ECO:0007669"/>
    <property type="project" value="InterPro"/>
</dbReference>
<name>A0A0U1PYH2_9BURK</name>
<protein>
    <submittedName>
        <fullName evidence="4">Uncharacterized protein</fullName>
    </submittedName>
</protein>
<feature type="domain" description="Signal transduction histidine kinase internal region" evidence="3">
    <location>
        <begin position="170"/>
        <end position="248"/>
    </location>
</feature>
<dbReference type="InterPro" id="IPR003594">
    <property type="entry name" value="HATPase_dom"/>
</dbReference>
<dbReference type="Pfam" id="PF06580">
    <property type="entry name" value="His_kinase"/>
    <property type="match status" value="1"/>
</dbReference>
<comment type="caution">
    <text evidence="4">The sequence shown here is derived from an EMBL/GenBank/DDBJ whole genome shotgun (WGS) entry which is preliminary data.</text>
</comment>
<dbReference type="PANTHER" id="PTHR34220:SF7">
    <property type="entry name" value="SENSOR HISTIDINE KINASE YPDA"/>
    <property type="match status" value="1"/>
</dbReference>
<feature type="transmembrane region" description="Helical" evidence="1">
    <location>
        <begin position="43"/>
        <end position="70"/>
    </location>
</feature>
<dbReference type="AlphaFoldDB" id="A0A0U1PYH2"/>
<feature type="domain" description="Histidine kinase/HSP90-like ATPase" evidence="2">
    <location>
        <begin position="267"/>
        <end position="362"/>
    </location>
</feature>
<keyword evidence="1" id="KW-0812">Transmembrane</keyword>
<dbReference type="SUPFAM" id="SSF55874">
    <property type="entry name" value="ATPase domain of HSP90 chaperone/DNA topoisomerase II/histidine kinase"/>
    <property type="match status" value="1"/>
</dbReference>
<evidence type="ECO:0000259" key="2">
    <source>
        <dbReference type="Pfam" id="PF02518"/>
    </source>
</evidence>
<dbReference type="OrthoDB" id="2514702at2"/>
<dbReference type="Gene3D" id="3.30.565.10">
    <property type="entry name" value="Histidine kinase-like ATPase, C-terminal domain"/>
    <property type="match status" value="1"/>
</dbReference>
<dbReference type="InterPro" id="IPR010559">
    <property type="entry name" value="Sig_transdc_His_kin_internal"/>
</dbReference>
<keyword evidence="1" id="KW-1133">Transmembrane helix</keyword>
<dbReference type="Proteomes" id="UP000050580">
    <property type="component" value="Unassembled WGS sequence"/>
</dbReference>
<evidence type="ECO:0000256" key="1">
    <source>
        <dbReference type="SAM" id="Phobius"/>
    </source>
</evidence>
<keyword evidence="1" id="KW-0472">Membrane</keyword>
<gene>
    <name evidence="4" type="ORF">AAV94_10170</name>
</gene>
<feature type="transmembrane region" description="Helical" evidence="1">
    <location>
        <begin position="76"/>
        <end position="98"/>
    </location>
</feature>
<dbReference type="STRING" id="1610491.AAV94_10170"/>
<dbReference type="PANTHER" id="PTHR34220">
    <property type="entry name" value="SENSOR HISTIDINE KINASE YPDA"/>
    <property type="match status" value="1"/>
</dbReference>
<dbReference type="GO" id="GO:0016020">
    <property type="term" value="C:membrane"/>
    <property type="evidence" value="ECO:0007669"/>
    <property type="project" value="InterPro"/>
</dbReference>
<feature type="transmembrane region" description="Helical" evidence="1">
    <location>
        <begin position="110"/>
        <end position="130"/>
    </location>
</feature>
<dbReference type="EMBL" id="LBNQ01000032">
    <property type="protein sequence ID" value="KKW67516.1"/>
    <property type="molecule type" value="Genomic_DNA"/>
</dbReference>
<dbReference type="PATRIC" id="fig|1610491.3.peg.2162"/>
<dbReference type="InterPro" id="IPR050640">
    <property type="entry name" value="Bact_2-comp_sensor_kinase"/>
</dbReference>
<evidence type="ECO:0000259" key="3">
    <source>
        <dbReference type="Pfam" id="PF06580"/>
    </source>
</evidence>
<evidence type="ECO:0000313" key="5">
    <source>
        <dbReference type="Proteomes" id="UP000050580"/>
    </source>
</evidence>
<sequence length="370" mass="40148">MRPEEGLSTRREARPAAARALPAALVQMRPRSRLLFDACHTGVVLRALALMLVPAALLALFGAGSAAAWLGEFAQLVGVVLPPTLLWLLLCCVLKGWLDRQARSVQWGAVLVTGWLCGLLGHALYSALALQPPGPLNWLAAGLTGMAAAALLTSVLILRQRASQPAATVARLAELQSRIRPHFLFNTLNSAIALVRQDPDAAERMLEDLSDLFHHALKDAASISSLEREIALARQYLRIEAMRFGPRLRAAFSVDDAALVASVPPLLLQPLVENAVKHGVEPSVEGGDIHVLVRRRGDQVRVIISNTVPSPRQLQAAARRAGNGMALANVRARLQLMHDVQADFRTRVREGRYEVVLTIPARPLRGHDAE</sequence>
<accession>A0A0U1PYH2</accession>
<dbReference type="InterPro" id="IPR036890">
    <property type="entry name" value="HATPase_C_sf"/>
</dbReference>
<reference evidence="4 5" key="1">
    <citation type="submission" date="2015-05" db="EMBL/GenBank/DDBJ databases">
        <title>Draft genome sequence of Lampropedia sp. CT6, isolated from the microbial mat of a hot water spring, located at Manikaran, India.</title>
        <authorList>
            <person name="Tripathi C."/>
            <person name="Rani P."/>
            <person name="Mahato N.K."/>
            <person name="Lal R."/>
        </authorList>
    </citation>
    <scope>NUCLEOTIDE SEQUENCE [LARGE SCALE GENOMIC DNA]</scope>
    <source>
        <strain evidence="4 5">CT6</strain>
    </source>
</reference>
<organism evidence="4 5">
    <name type="scientific">Lampropedia cohaerens</name>
    <dbReference type="NCBI Taxonomy" id="1610491"/>
    <lineage>
        <taxon>Bacteria</taxon>
        <taxon>Pseudomonadati</taxon>
        <taxon>Pseudomonadota</taxon>
        <taxon>Betaproteobacteria</taxon>
        <taxon>Burkholderiales</taxon>
        <taxon>Comamonadaceae</taxon>
        <taxon>Lampropedia</taxon>
    </lineage>
</organism>
<dbReference type="Pfam" id="PF02518">
    <property type="entry name" value="HATPase_c"/>
    <property type="match status" value="1"/>
</dbReference>
<feature type="transmembrane region" description="Helical" evidence="1">
    <location>
        <begin position="136"/>
        <end position="158"/>
    </location>
</feature>
<evidence type="ECO:0000313" key="4">
    <source>
        <dbReference type="EMBL" id="KKW67516.1"/>
    </source>
</evidence>